<dbReference type="Proteomes" id="UP000237000">
    <property type="component" value="Unassembled WGS sequence"/>
</dbReference>
<accession>A0A2P5E1W4</accession>
<evidence type="ECO:0000313" key="2">
    <source>
        <dbReference type="EMBL" id="PON79542.1"/>
    </source>
</evidence>
<dbReference type="InParanoid" id="A0A2P5E1W4"/>
<sequence length="51" mass="5648">MVEARPSLVKTINSNTSPLNPSTYYEIHRSMQTQHSLQTSTPAIPSTLCES</sequence>
<dbReference type="EMBL" id="JXTC01000235">
    <property type="protein sequence ID" value="PON79542.1"/>
    <property type="molecule type" value="Genomic_DNA"/>
</dbReference>
<evidence type="ECO:0000256" key="1">
    <source>
        <dbReference type="SAM" id="MobiDB-lite"/>
    </source>
</evidence>
<evidence type="ECO:0000313" key="3">
    <source>
        <dbReference type="Proteomes" id="UP000237000"/>
    </source>
</evidence>
<keyword evidence="3" id="KW-1185">Reference proteome</keyword>
<comment type="caution">
    <text evidence="2">The sequence shown here is derived from an EMBL/GenBank/DDBJ whole genome shotgun (WGS) entry which is preliminary data.</text>
</comment>
<feature type="region of interest" description="Disordered" evidence="1">
    <location>
        <begin position="1"/>
        <end position="51"/>
    </location>
</feature>
<feature type="compositionally biased region" description="Polar residues" evidence="1">
    <location>
        <begin position="30"/>
        <end position="51"/>
    </location>
</feature>
<gene>
    <name evidence="2" type="ORF">TorRG33x02_235510</name>
</gene>
<dbReference type="AlphaFoldDB" id="A0A2P5E1W4"/>
<proteinExistence type="predicted"/>
<reference evidence="3" key="1">
    <citation type="submission" date="2016-06" db="EMBL/GenBank/DDBJ databases">
        <title>Parallel loss of symbiosis genes in relatives of nitrogen-fixing non-legume Parasponia.</title>
        <authorList>
            <person name="Van Velzen R."/>
            <person name="Holmer R."/>
            <person name="Bu F."/>
            <person name="Rutten L."/>
            <person name="Van Zeijl A."/>
            <person name="Liu W."/>
            <person name="Santuari L."/>
            <person name="Cao Q."/>
            <person name="Sharma T."/>
            <person name="Shen D."/>
            <person name="Roswanjaya Y."/>
            <person name="Wardhani T."/>
            <person name="Kalhor M.S."/>
            <person name="Jansen J."/>
            <person name="Van den Hoogen J."/>
            <person name="Gungor B."/>
            <person name="Hartog M."/>
            <person name="Hontelez J."/>
            <person name="Verver J."/>
            <person name="Yang W.-C."/>
            <person name="Schijlen E."/>
            <person name="Repin R."/>
            <person name="Schilthuizen M."/>
            <person name="Schranz E."/>
            <person name="Heidstra R."/>
            <person name="Miyata K."/>
            <person name="Fedorova E."/>
            <person name="Kohlen W."/>
            <person name="Bisseling T."/>
            <person name="Smit S."/>
            <person name="Geurts R."/>
        </authorList>
    </citation>
    <scope>NUCLEOTIDE SEQUENCE [LARGE SCALE GENOMIC DNA]</scope>
    <source>
        <strain evidence="3">cv. RG33-2</strain>
    </source>
</reference>
<name>A0A2P5E1W4_TREOI</name>
<organism evidence="2 3">
    <name type="scientific">Trema orientale</name>
    <name type="common">Charcoal tree</name>
    <name type="synonym">Celtis orientalis</name>
    <dbReference type="NCBI Taxonomy" id="63057"/>
    <lineage>
        <taxon>Eukaryota</taxon>
        <taxon>Viridiplantae</taxon>
        <taxon>Streptophyta</taxon>
        <taxon>Embryophyta</taxon>
        <taxon>Tracheophyta</taxon>
        <taxon>Spermatophyta</taxon>
        <taxon>Magnoliopsida</taxon>
        <taxon>eudicotyledons</taxon>
        <taxon>Gunneridae</taxon>
        <taxon>Pentapetalae</taxon>
        <taxon>rosids</taxon>
        <taxon>fabids</taxon>
        <taxon>Rosales</taxon>
        <taxon>Cannabaceae</taxon>
        <taxon>Trema</taxon>
    </lineage>
</organism>
<feature type="compositionally biased region" description="Polar residues" evidence="1">
    <location>
        <begin position="10"/>
        <end position="23"/>
    </location>
</feature>
<protein>
    <submittedName>
        <fullName evidence="2">Uncharacterized protein</fullName>
    </submittedName>
</protein>